<dbReference type="SUPFAM" id="SSF64288">
    <property type="entry name" value="Chorismate lyase-like"/>
    <property type="match status" value="1"/>
</dbReference>
<dbReference type="SUPFAM" id="SSF46785">
    <property type="entry name" value="Winged helix' DNA-binding domain"/>
    <property type="match status" value="1"/>
</dbReference>
<dbReference type="GO" id="GO:0003677">
    <property type="term" value="F:DNA binding"/>
    <property type="evidence" value="ECO:0007669"/>
    <property type="project" value="UniProtKB-KW"/>
</dbReference>
<dbReference type="AlphaFoldDB" id="A0A2V1K631"/>
<dbReference type="SMART" id="SM00866">
    <property type="entry name" value="UTRA"/>
    <property type="match status" value="1"/>
</dbReference>
<evidence type="ECO:0000259" key="4">
    <source>
        <dbReference type="PROSITE" id="PS50949"/>
    </source>
</evidence>
<dbReference type="CDD" id="cd07377">
    <property type="entry name" value="WHTH_GntR"/>
    <property type="match status" value="1"/>
</dbReference>
<evidence type="ECO:0000256" key="3">
    <source>
        <dbReference type="ARBA" id="ARBA00023163"/>
    </source>
</evidence>
<reference evidence="6" key="1">
    <citation type="submission" date="2018-05" db="EMBL/GenBank/DDBJ databases">
        <authorList>
            <person name="Li Y."/>
        </authorList>
    </citation>
    <scope>NUCLEOTIDE SEQUENCE [LARGE SCALE GENOMIC DNA]</scope>
    <source>
        <strain evidence="6">sk1b4</strain>
    </source>
</reference>
<protein>
    <submittedName>
        <fullName evidence="5">GntR family transcriptional regulator</fullName>
    </submittedName>
</protein>
<keyword evidence="3" id="KW-0804">Transcription</keyword>
<gene>
    <name evidence="5" type="ORF">DD236_11495</name>
</gene>
<dbReference type="InterPro" id="IPR028978">
    <property type="entry name" value="Chorismate_lyase_/UTRA_dom_sf"/>
</dbReference>
<dbReference type="Pfam" id="PF00392">
    <property type="entry name" value="GntR"/>
    <property type="match status" value="1"/>
</dbReference>
<dbReference type="RefSeq" id="WP_109094541.1">
    <property type="nucleotide sequence ID" value="NZ_QETB01000007.1"/>
</dbReference>
<dbReference type="InterPro" id="IPR011663">
    <property type="entry name" value="UTRA"/>
</dbReference>
<dbReference type="PROSITE" id="PS50949">
    <property type="entry name" value="HTH_GNTR"/>
    <property type="match status" value="1"/>
</dbReference>
<dbReference type="PRINTS" id="PR00035">
    <property type="entry name" value="HTHGNTR"/>
</dbReference>
<dbReference type="Gene3D" id="3.40.1410.10">
    <property type="entry name" value="Chorismate lyase-like"/>
    <property type="match status" value="1"/>
</dbReference>
<name>A0A2V1K631_9ACTO</name>
<dbReference type="GO" id="GO:0045892">
    <property type="term" value="P:negative regulation of DNA-templated transcription"/>
    <property type="evidence" value="ECO:0007669"/>
    <property type="project" value="TreeGrafter"/>
</dbReference>
<dbReference type="PANTHER" id="PTHR44846:SF1">
    <property type="entry name" value="MANNOSYL-D-GLYCERATE TRANSPORT_METABOLISM SYSTEM REPRESSOR MNGR-RELATED"/>
    <property type="match status" value="1"/>
</dbReference>
<accession>A0A2V1K631</accession>
<dbReference type="InterPro" id="IPR000524">
    <property type="entry name" value="Tscrpt_reg_HTH_GntR"/>
</dbReference>
<dbReference type="InterPro" id="IPR036390">
    <property type="entry name" value="WH_DNA-bd_sf"/>
</dbReference>
<dbReference type="InterPro" id="IPR050679">
    <property type="entry name" value="Bact_HTH_transcr_reg"/>
</dbReference>
<dbReference type="SMART" id="SM00345">
    <property type="entry name" value="HTH_GNTR"/>
    <property type="match status" value="1"/>
</dbReference>
<dbReference type="InterPro" id="IPR036388">
    <property type="entry name" value="WH-like_DNA-bd_sf"/>
</dbReference>
<dbReference type="Pfam" id="PF07702">
    <property type="entry name" value="UTRA"/>
    <property type="match status" value="1"/>
</dbReference>
<dbReference type="FunFam" id="1.10.10.10:FF:000079">
    <property type="entry name" value="GntR family transcriptional regulator"/>
    <property type="match status" value="1"/>
</dbReference>
<dbReference type="GO" id="GO:0003700">
    <property type="term" value="F:DNA-binding transcription factor activity"/>
    <property type="evidence" value="ECO:0007669"/>
    <property type="project" value="InterPro"/>
</dbReference>
<proteinExistence type="predicted"/>
<dbReference type="PANTHER" id="PTHR44846">
    <property type="entry name" value="MANNOSYL-D-GLYCERATE TRANSPORT/METABOLISM SYSTEM REPRESSOR MNGR-RELATED"/>
    <property type="match status" value="1"/>
</dbReference>
<sequence length="248" mass="27860">MNNEIVGEISLDKTSTDPLFTQVEKSLKAAIDSGTYSPGQKIPTEPELAEMYGVSRITIRRAIDELCQHGLLVKRQGKGTFVRERKMARKIEHASSFTESALMSGMVPTAAVMLREVISSAPSGIASRPEFHNDGILYIQRVHFADDSPIMVENNYYPLPRFKFLLKEPLDGSLFQALRDHGVQVGSSENSYIDAIAATKQHADMLSVLVGDPLFLLYREMLDTNSELIYVGRQYIAANRYRFFYDIT</sequence>
<feature type="domain" description="HTH gntR-type" evidence="4">
    <location>
        <begin position="17"/>
        <end position="85"/>
    </location>
</feature>
<evidence type="ECO:0000256" key="2">
    <source>
        <dbReference type="ARBA" id="ARBA00023125"/>
    </source>
</evidence>
<dbReference type="OrthoDB" id="7363114at2"/>
<comment type="caution">
    <text evidence="5">The sequence shown here is derived from an EMBL/GenBank/DDBJ whole genome shotgun (WGS) entry which is preliminary data.</text>
</comment>
<evidence type="ECO:0000313" key="6">
    <source>
        <dbReference type="Proteomes" id="UP000245283"/>
    </source>
</evidence>
<dbReference type="Gene3D" id="1.10.10.10">
    <property type="entry name" value="Winged helix-like DNA-binding domain superfamily/Winged helix DNA-binding domain"/>
    <property type="match status" value="1"/>
</dbReference>
<evidence type="ECO:0000313" key="5">
    <source>
        <dbReference type="EMBL" id="PWF24432.1"/>
    </source>
</evidence>
<evidence type="ECO:0000256" key="1">
    <source>
        <dbReference type="ARBA" id="ARBA00023015"/>
    </source>
</evidence>
<dbReference type="Proteomes" id="UP000245283">
    <property type="component" value="Unassembled WGS sequence"/>
</dbReference>
<dbReference type="EMBL" id="QETB01000007">
    <property type="protein sequence ID" value="PWF24432.1"/>
    <property type="molecule type" value="Genomic_DNA"/>
</dbReference>
<keyword evidence="2" id="KW-0238">DNA-binding</keyword>
<keyword evidence="1" id="KW-0805">Transcription regulation</keyword>
<organism evidence="5 6">
    <name type="scientific">Ancrocorticia populi</name>
    <dbReference type="NCBI Taxonomy" id="2175228"/>
    <lineage>
        <taxon>Bacteria</taxon>
        <taxon>Bacillati</taxon>
        <taxon>Actinomycetota</taxon>
        <taxon>Actinomycetes</taxon>
        <taxon>Actinomycetales</taxon>
        <taxon>Actinomycetaceae</taxon>
        <taxon>Ancrocorticia</taxon>
    </lineage>
</organism>
<keyword evidence="6" id="KW-1185">Reference proteome</keyword>